<dbReference type="InterPro" id="IPR010536">
    <property type="entry name" value="RGM_N"/>
</dbReference>
<keyword evidence="8" id="KW-0325">Glycoprotein</keyword>
<dbReference type="Pfam" id="PF06535">
    <property type="entry name" value="RGM_N"/>
    <property type="match status" value="1"/>
</dbReference>
<feature type="compositionally biased region" description="Low complexity" evidence="10">
    <location>
        <begin position="141"/>
        <end position="153"/>
    </location>
</feature>
<feature type="compositionally biased region" description="Low complexity" evidence="10">
    <location>
        <begin position="298"/>
        <end position="312"/>
    </location>
</feature>
<keyword evidence="7" id="KW-0472">Membrane</keyword>
<feature type="region of interest" description="Disordered" evidence="10">
    <location>
        <begin position="298"/>
        <end position="327"/>
    </location>
</feature>
<evidence type="ECO:0000256" key="4">
    <source>
        <dbReference type="ARBA" id="ARBA00022622"/>
    </source>
</evidence>
<dbReference type="GO" id="GO:0098552">
    <property type="term" value="C:side of membrane"/>
    <property type="evidence" value="ECO:0007669"/>
    <property type="project" value="UniProtKB-KW"/>
</dbReference>
<keyword evidence="4" id="KW-0336">GPI-anchor</keyword>
<dbReference type="EMBL" id="JAFIRN010000004">
    <property type="protein sequence ID" value="KAG5851359.1"/>
    <property type="molecule type" value="Genomic_DNA"/>
</dbReference>
<feature type="compositionally biased region" description="Low complexity" evidence="10">
    <location>
        <begin position="168"/>
        <end position="182"/>
    </location>
</feature>
<evidence type="ECO:0000256" key="10">
    <source>
        <dbReference type="SAM" id="MobiDB-lite"/>
    </source>
</evidence>
<comment type="similarity">
    <text evidence="2">Belongs to the repulsive guidance molecule (RGM) family.</text>
</comment>
<dbReference type="GO" id="GO:0015026">
    <property type="term" value="F:coreceptor activity"/>
    <property type="evidence" value="ECO:0007669"/>
    <property type="project" value="TreeGrafter"/>
</dbReference>
<comment type="subcellular location">
    <subcellularLocation>
        <location evidence="1">Cell membrane</location>
        <topology evidence="1">Lipid-anchor</topology>
        <topology evidence="1">GPI-anchor</topology>
    </subcellularLocation>
</comment>
<keyword evidence="3" id="KW-1003">Cell membrane</keyword>
<evidence type="ECO:0000313" key="13">
    <source>
        <dbReference type="EMBL" id="KAG5851359.1"/>
    </source>
</evidence>
<evidence type="ECO:0000256" key="8">
    <source>
        <dbReference type="ARBA" id="ARBA00023180"/>
    </source>
</evidence>
<feature type="domain" description="Repulsive guidance molecule N-terminal" evidence="12">
    <location>
        <begin position="68"/>
        <end position="138"/>
    </location>
</feature>
<keyword evidence="14" id="KW-1185">Reference proteome</keyword>
<evidence type="ECO:0000256" key="2">
    <source>
        <dbReference type="ARBA" id="ARBA00005321"/>
    </source>
</evidence>
<dbReference type="Gene3D" id="3.40.1000.10">
    <property type="entry name" value="Mog1/PsbP, alpha/beta/alpha sandwich"/>
    <property type="match status" value="1"/>
</dbReference>
<evidence type="ECO:0000256" key="6">
    <source>
        <dbReference type="ARBA" id="ARBA00022813"/>
    </source>
</evidence>
<feature type="region of interest" description="Disordered" evidence="10">
    <location>
        <begin position="374"/>
        <end position="396"/>
    </location>
</feature>
<protein>
    <recommendedName>
        <fullName evidence="15">Repulsive guidance molecule N-terminal domain-containing protein</fullName>
    </recommendedName>
</protein>
<gene>
    <name evidence="13" type="ORF">ANANG_G00092440</name>
</gene>
<evidence type="ECO:0000313" key="14">
    <source>
        <dbReference type="Proteomes" id="UP001044222"/>
    </source>
</evidence>
<keyword evidence="9" id="KW-0449">Lipoprotein</keyword>
<dbReference type="InterPro" id="IPR009496">
    <property type="entry name" value="RGM_C"/>
</dbReference>
<dbReference type="Pfam" id="PF06534">
    <property type="entry name" value="RGM_C"/>
    <property type="match status" value="1"/>
</dbReference>
<evidence type="ECO:0000259" key="11">
    <source>
        <dbReference type="Pfam" id="PF06534"/>
    </source>
</evidence>
<evidence type="ECO:0000256" key="1">
    <source>
        <dbReference type="ARBA" id="ARBA00004609"/>
    </source>
</evidence>
<dbReference type="PANTHER" id="PTHR31428:SF7">
    <property type="entry name" value="RGM DOMAIN FAMILY ISOFORM X1"/>
    <property type="match status" value="1"/>
</dbReference>
<feature type="domain" description="Repulsive guidance molecule C-terminal" evidence="11">
    <location>
        <begin position="237"/>
        <end position="340"/>
    </location>
</feature>
<sequence>MRIMDPQNQDCNSYFIAQQQSRISILTEWIGMGKSGPQNLAKRRLWNSMCFMMVLLSLLLRPACCQQCRIQRCNSEYVASTSPSSGLQDDAPADVDYCIALRAYSLCTRRMARSCRGDLFYHSAVFRIKELFTQHNCSSDGPTSSARASGAPPRRGPPVPELCDYESRAAASGSAARAGRTGSDQRAGGPGLQRHRHQQDHGHLQGLPRLHGAEGVPGHHRRPALGLPGRDAERGPGGSLWIAERGGAGGRQVRIQAHYIGTSIIVRRVGRYLTFAIRTPEDSLGPAERAGAAALPARLPPQRADPGAHAGPAPDPGPAPAPPPRPAYTVERATARCRERCRWRTCTSSPASSTCSPRGPRVLHGRLRALEDLKALPPSRLKQSSSPRTPPLPRGSARLRPSLLALLALLLLLL</sequence>
<evidence type="ECO:0000256" key="5">
    <source>
        <dbReference type="ARBA" id="ARBA00022729"/>
    </source>
</evidence>
<proteinExistence type="inferred from homology"/>
<dbReference type="InterPro" id="IPR040287">
    <property type="entry name" value="RGM"/>
</dbReference>
<keyword evidence="5" id="KW-0732">Signal</keyword>
<evidence type="ECO:0000256" key="7">
    <source>
        <dbReference type="ARBA" id="ARBA00023136"/>
    </source>
</evidence>
<evidence type="ECO:0000256" key="9">
    <source>
        <dbReference type="ARBA" id="ARBA00023288"/>
    </source>
</evidence>
<evidence type="ECO:0008006" key="15">
    <source>
        <dbReference type="Google" id="ProtNLM"/>
    </source>
</evidence>
<dbReference type="GO" id="GO:0005886">
    <property type="term" value="C:plasma membrane"/>
    <property type="evidence" value="ECO:0007669"/>
    <property type="project" value="UniProtKB-SubCell"/>
</dbReference>
<dbReference type="GO" id="GO:0030509">
    <property type="term" value="P:BMP signaling pathway"/>
    <property type="evidence" value="ECO:0007669"/>
    <property type="project" value="TreeGrafter"/>
</dbReference>
<dbReference type="Proteomes" id="UP001044222">
    <property type="component" value="Unassembled WGS sequence"/>
</dbReference>
<accession>A0A9D3MM05</accession>
<feature type="compositionally biased region" description="Pro residues" evidence="10">
    <location>
        <begin position="313"/>
        <end position="326"/>
    </location>
</feature>
<reference evidence="13" key="1">
    <citation type="submission" date="2021-01" db="EMBL/GenBank/DDBJ databases">
        <title>A chromosome-scale assembly of European eel, Anguilla anguilla.</title>
        <authorList>
            <person name="Henkel C."/>
            <person name="Jong-Raadsen S.A."/>
            <person name="Dufour S."/>
            <person name="Weltzien F.-A."/>
            <person name="Palstra A.P."/>
            <person name="Pelster B."/>
            <person name="Spaink H.P."/>
            <person name="Van Den Thillart G.E."/>
            <person name="Jansen H."/>
            <person name="Zahm M."/>
            <person name="Klopp C."/>
            <person name="Cedric C."/>
            <person name="Louis A."/>
            <person name="Berthelot C."/>
            <person name="Parey E."/>
            <person name="Roest Crollius H."/>
            <person name="Montfort J."/>
            <person name="Robinson-Rechavi M."/>
            <person name="Bucao C."/>
            <person name="Bouchez O."/>
            <person name="Gislard M."/>
            <person name="Lluch J."/>
            <person name="Milhes M."/>
            <person name="Lampietro C."/>
            <person name="Lopez Roques C."/>
            <person name="Donnadieu C."/>
            <person name="Braasch I."/>
            <person name="Desvignes T."/>
            <person name="Postlethwait J."/>
            <person name="Bobe J."/>
            <person name="Guiguen Y."/>
            <person name="Dirks R."/>
        </authorList>
    </citation>
    <scope>NUCLEOTIDE SEQUENCE</scope>
    <source>
        <strain evidence="13">Tag_6206</strain>
        <tissue evidence="13">Liver</tissue>
    </source>
</reference>
<feature type="region of interest" description="Disordered" evidence="10">
    <location>
        <begin position="136"/>
        <end position="248"/>
    </location>
</feature>
<evidence type="ECO:0000256" key="3">
    <source>
        <dbReference type="ARBA" id="ARBA00022475"/>
    </source>
</evidence>
<dbReference type="AlphaFoldDB" id="A0A9D3MM05"/>
<evidence type="ECO:0000259" key="12">
    <source>
        <dbReference type="Pfam" id="PF06535"/>
    </source>
</evidence>
<keyword evidence="6" id="KW-0068">Autocatalytic cleavage</keyword>
<comment type="caution">
    <text evidence="13">The sequence shown here is derived from an EMBL/GenBank/DDBJ whole genome shotgun (WGS) entry which is preliminary data.</text>
</comment>
<organism evidence="13 14">
    <name type="scientific">Anguilla anguilla</name>
    <name type="common">European freshwater eel</name>
    <name type="synonym">Muraena anguilla</name>
    <dbReference type="NCBI Taxonomy" id="7936"/>
    <lineage>
        <taxon>Eukaryota</taxon>
        <taxon>Metazoa</taxon>
        <taxon>Chordata</taxon>
        <taxon>Craniata</taxon>
        <taxon>Vertebrata</taxon>
        <taxon>Euteleostomi</taxon>
        <taxon>Actinopterygii</taxon>
        <taxon>Neopterygii</taxon>
        <taxon>Teleostei</taxon>
        <taxon>Anguilliformes</taxon>
        <taxon>Anguillidae</taxon>
        <taxon>Anguilla</taxon>
    </lineage>
</organism>
<dbReference type="PANTHER" id="PTHR31428">
    <property type="entry name" value="RGM DOMAIN FAMILY MEMBER DRAG-1"/>
    <property type="match status" value="1"/>
</dbReference>
<name>A0A9D3MM05_ANGAN</name>